<keyword evidence="2" id="KW-1185">Reference proteome</keyword>
<proteinExistence type="predicted"/>
<name>A0A1R1Y5Y9_9FUNG</name>
<sequence>MLRRVFESMLLDYLNNTPLAKFHPLQAGFRSGYSTLTHIIISRDLFYLDDNLLIPSALLFADDIQLLPKDYNDAARKVHTVENWCKNNKMTINIKKSAYIGPSG</sequence>
<evidence type="ECO:0008006" key="3">
    <source>
        <dbReference type="Google" id="ProtNLM"/>
    </source>
</evidence>
<dbReference type="STRING" id="133412.A0A1R1Y5Y9"/>
<comment type="caution">
    <text evidence="1">The sequence shown here is derived from an EMBL/GenBank/DDBJ whole genome shotgun (WGS) entry which is preliminary data.</text>
</comment>
<dbReference type="OrthoDB" id="5568880at2759"/>
<reference evidence="1 2" key="1">
    <citation type="submission" date="2017-01" db="EMBL/GenBank/DDBJ databases">
        <authorList>
            <person name="Mah S.A."/>
            <person name="Swanson W.J."/>
            <person name="Moy G.W."/>
            <person name="Vacquier V.D."/>
        </authorList>
    </citation>
    <scope>NUCLEOTIDE SEQUENCE [LARGE SCALE GENOMIC DNA]</scope>
    <source>
        <strain evidence="1 2">GSMNP</strain>
    </source>
</reference>
<dbReference type="Proteomes" id="UP000187283">
    <property type="component" value="Unassembled WGS sequence"/>
</dbReference>
<organism evidence="1 2">
    <name type="scientific">Smittium culicis</name>
    <dbReference type="NCBI Taxonomy" id="133412"/>
    <lineage>
        <taxon>Eukaryota</taxon>
        <taxon>Fungi</taxon>
        <taxon>Fungi incertae sedis</taxon>
        <taxon>Zoopagomycota</taxon>
        <taxon>Kickxellomycotina</taxon>
        <taxon>Harpellomycetes</taxon>
        <taxon>Harpellales</taxon>
        <taxon>Legeriomycetaceae</taxon>
        <taxon>Smittium</taxon>
    </lineage>
</organism>
<gene>
    <name evidence="1" type="ORF">AYI70_g2980</name>
</gene>
<dbReference type="EMBL" id="LSSN01000803">
    <property type="protein sequence ID" value="OMJ22279.1"/>
    <property type="molecule type" value="Genomic_DNA"/>
</dbReference>
<evidence type="ECO:0000313" key="1">
    <source>
        <dbReference type="EMBL" id="OMJ22279.1"/>
    </source>
</evidence>
<protein>
    <recommendedName>
        <fullName evidence="3">Reverse transcriptase domain-containing protein</fullName>
    </recommendedName>
</protein>
<dbReference type="AlphaFoldDB" id="A0A1R1Y5Y9"/>
<evidence type="ECO:0000313" key="2">
    <source>
        <dbReference type="Proteomes" id="UP000187283"/>
    </source>
</evidence>
<accession>A0A1R1Y5Y9</accession>